<dbReference type="Pfam" id="PF08243">
    <property type="entry name" value="SPT2"/>
    <property type="match status" value="1"/>
</dbReference>
<dbReference type="GO" id="GO:0006360">
    <property type="term" value="P:transcription by RNA polymerase I"/>
    <property type="evidence" value="ECO:0007669"/>
    <property type="project" value="TreeGrafter"/>
</dbReference>
<feature type="compositionally biased region" description="Polar residues" evidence="3">
    <location>
        <begin position="31"/>
        <end position="40"/>
    </location>
</feature>
<dbReference type="GO" id="GO:0003677">
    <property type="term" value="F:DNA binding"/>
    <property type="evidence" value="ECO:0007669"/>
    <property type="project" value="TreeGrafter"/>
</dbReference>
<dbReference type="PANTHER" id="PTHR22691">
    <property type="entry name" value="YEAST SPT2-RELATED"/>
    <property type="match status" value="1"/>
</dbReference>
<feature type="compositionally biased region" description="Low complexity" evidence="3">
    <location>
        <begin position="217"/>
        <end position="232"/>
    </location>
</feature>
<evidence type="ECO:0000256" key="1">
    <source>
        <dbReference type="ARBA" id="ARBA00006461"/>
    </source>
</evidence>
<dbReference type="Proteomes" id="UP000789831">
    <property type="component" value="Unassembled WGS sequence"/>
</dbReference>
<organism evidence="4 5">
    <name type="scientific">Ambispora gerdemannii</name>
    <dbReference type="NCBI Taxonomy" id="144530"/>
    <lineage>
        <taxon>Eukaryota</taxon>
        <taxon>Fungi</taxon>
        <taxon>Fungi incertae sedis</taxon>
        <taxon>Mucoromycota</taxon>
        <taxon>Glomeromycotina</taxon>
        <taxon>Glomeromycetes</taxon>
        <taxon>Archaeosporales</taxon>
        <taxon>Ambisporaceae</taxon>
        <taxon>Ambispora</taxon>
    </lineage>
</organism>
<reference evidence="4" key="1">
    <citation type="submission" date="2021-06" db="EMBL/GenBank/DDBJ databases">
        <authorList>
            <person name="Kallberg Y."/>
            <person name="Tangrot J."/>
            <person name="Rosling A."/>
        </authorList>
    </citation>
    <scope>NUCLEOTIDE SEQUENCE</scope>
    <source>
        <strain evidence="4">MT106</strain>
    </source>
</reference>
<feature type="region of interest" description="Disordered" evidence="3">
    <location>
        <begin position="1"/>
        <end position="389"/>
    </location>
</feature>
<dbReference type="AlphaFoldDB" id="A0A9N8WKJ9"/>
<accession>A0A9N8WKJ9</accession>
<feature type="compositionally biased region" description="Polar residues" evidence="3">
    <location>
        <begin position="282"/>
        <end position="302"/>
    </location>
</feature>
<dbReference type="SMART" id="SM00784">
    <property type="entry name" value="SPT2"/>
    <property type="match status" value="1"/>
</dbReference>
<name>A0A9N8WKJ9_9GLOM</name>
<keyword evidence="2" id="KW-0175">Coiled coil</keyword>
<dbReference type="EMBL" id="CAJVPL010000383">
    <property type="protein sequence ID" value="CAG8490406.1"/>
    <property type="molecule type" value="Genomic_DNA"/>
</dbReference>
<feature type="compositionally biased region" description="Basic and acidic residues" evidence="3">
    <location>
        <begin position="367"/>
        <end position="385"/>
    </location>
</feature>
<dbReference type="GO" id="GO:0042393">
    <property type="term" value="F:histone binding"/>
    <property type="evidence" value="ECO:0007669"/>
    <property type="project" value="TreeGrafter"/>
</dbReference>
<evidence type="ECO:0000313" key="5">
    <source>
        <dbReference type="Proteomes" id="UP000789831"/>
    </source>
</evidence>
<protein>
    <submittedName>
        <fullName evidence="4">774_t:CDS:1</fullName>
    </submittedName>
</protein>
<comment type="caution">
    <text evidence="4">The sequence shown here is derived from an EMBL/GenBank/DDBJ whole genome shotgun (WGS) entry which is preliminary data.</text>
</comment>
<proteinExistence type="inferred from homology"/>
<sequence>MSSNNNHNNSADDKKTKAKMAIQRSDKTKIGRTSTENYNSLREESSKSRSVVAGSKETLRGSSKSTTSQNNGDIVNKKPISTNGNPKLGGGGGAVRGFINNSVRKHASVGDHSRTPYSKNLSINKSSATTTSSTMNGNRHLPRESIHSIDGSKSGAIVRKNSNGKSAITRDSSNTNDHKKSLKRTSSESPESANNKRTELLNIREGSAVPSFKAISRTPRPLARPAPSLLKADTSRSSCDTLSASSHKLTSSSSLSHSTQKPPSLTNRTSLPSKFSPLMSKTPVSPSTQKSKTANQTSNNNKHLPGRRPIARPTGSVNNNSNNGVTESLSVSTIKEEKKSRSRQVSSLDEQRPQSRQSLSSAATLRKRPDREFSSEQRPAKRPVTEQKNSLQAVLRDVFGYDKRKYRDYYSDDDEMEVSGFEVLREEARSAKIGYQEDKREEMLERQRLMIMQQKSKTSRPLATGGAPRKGCK</sequence>
<feature type="compositionally biased region" description="Low complexity" evidence="3">
    <location>
        <begin position="314"/>
        <end position="326"/>
    </location>
</feature>
<evidence type="ECO:0000313" key="4">
    <source>
        <dbReference type="EMBL" id="CAG8490406.1"/>
    </source>
</evidence>
<dbReference type="PANTHER" id="PTHR22691:SF8">
    <property type="entry name" value="PROTEIN SPT2 HOMOLOG"/>
    <property type="match status" value="1"/>
</dbReference>
<feature type="compositionally biased region" description="Polar residues" evidence="3">
    <location>
        <begin position="160"/>
        <end position="175"/>
    </location>
</feature>
<keyword evidence="5" id="KW-1185">Reference proteome</keyword>
<feature type="compositionally biased region" description="Polar residues" evidence="3">
    <location>
        <begin position="60"/>
        <end position="85"/>
    </location>
</feature>
<evidence type="ECO:0000256" key="2">
    <source>
        <dbReference type="ARBA" id="ARBA00023054"/>
    </source>
</evidence>
<dbReference type="GO" id="GO:0005730">
    <property type="term" value="C:nucleolus"/>
    <property type="evidence" value="ECO:0007669"/>
    <property type="project" value="TreeGrafter"/>
</dbReference>
<feature type="region of interest" description="Disordered" evidence="3">
    <location>
        <begin position="451"/>
        <end position="473"/>
    </location>
</feature>
<feature type="compositionally biased region" description="Polar residues" evidence="3">
    <location>
        <begin position="343"/>
        <end position="363"/>
    </location>
</feature>
<dbReference type="GO" id="GO:0006334">
    <property type="term" value="P:nucleosome assembly"/>
    <property type="evidence" value="ECO:0007669"/>
    <property type="project" value="TreeGrafter"/>
</dbReference>
<feature type="compositionally biased region" description="Polar residues" evidence="3">
    <location>
        <begin position="115"/>
        <end position="137"/>
    </location>
</feature>
<dbReference type="OrthoDB" id="6259853at2759"/>
<feature type="compositionally biased region" description="Low complexity" evidence="3">
    <location>
        <begin position="243"/>
        <end position="264"/>
    </location>
</feature>
<dbReference type="InterPro" id="IPR013256">
    <property type="entry name" value="Chromatin_SPT2"/>
</dbReference>
<evidence type="ECO:0000256" key="3">
    <source>
        <dbReference type="SAM" id="MobiDB-lite"/>
    </source>
</evidence>
<comment type="similarity">
    <text evidence="1">Belongs to the SPT2 family.</text>
</comment>
<gene>
    <name evidence="4" type="ORF">AGERDE_LOCUS3718</name>
</gene>